<comment type="catalytic activity">
    <reaction evidence="13 14">
        <text>coproporphyrinogen III + 2 S-adenosyl-L-methionine = protoporphyrinogen IX + 2 5'-deoxyadenosine + 2 L-methionine + 2 CO2</text>
        <dbReference type="Rhea" id="RHEA:15425"/>
        <dbReference type="ChEBI" id="CHEBI:16526"/>
        <dbReference type="ChEBI" id="CHEBI:17319"/>
        <dbReference type="ChEBI" id="CHEBI:57307"/>
        <dbReference type="ChEBI" id="CHEBI:57309"/>
        <dbReference type="ChEBI" id="CHEBI:57844"/>
        <dbReference type="ChEBI" id="CHEBI:59789"/>
        <dbReference type="EC" id="1.3.98.3"/>
    </reaction>
</comment>
<proteinExistence type="inferred from homology"/>
<dbReference type="PIRSF" id="PIRSF000167">
    <property type="entry name" value="HemN"/>
    <property type="match status" value="1"/>
</dbReference>
<dbReference type="Pfam" id="PF06969">
    <property type="entry name" value="HemN_C"/>
    <property type="match status" value="1"/>
</dbReference>
<comment type="cofactor">
    <cofactor evidence="14">
        <name>[4Fe-4S] cluster</name>
        <dbReference type="ChEBI" id="CHEBI:49883"/>
    </cofactor>
    <text evidence="14">Binds 1 [4Fe-4S] cluster. The cluster is coordinated with 3 cysteines and an exchangeable S-adenosyl-L-methionine.</text>
</comment>
<dbReference type="InterPro" id="IPR013785">
    <property type="entry name" value="Aldolase_TIM"/>
</dbReference>
<organism evidence="16 17">
    <name type="scientific">Halomonas cibimaris</name>
    <dbReference type="NCBI Taxonomy" id="657012"/>
    <lineage>
        <taxon>Bacteria</taxon>
        <taxon>Pseudomonadati</taxon>
        <taxon>Pseudomonadota</taxon>
        <taxon>Gammaproteobacteria</taxon>
        <taxon>Oceanospirillales</taxon>
        <taxon>Halomonadaceae</taxon>
        <taxon>Halomonas</taxon>
    </lineage>
</organism>
<evidence type="ECO:0000256" key="11">
    <source>
        <dbReference type="ARBA" id="ARBA00023014"/>
    </source>
</evidence>
<dbReference type="PROSITE" id="PS51918">
    <property type="entry name" value="RADICAL_SAM"/>
    <property type="match status" value="1"/>
</dbReference>
<dbReference type="InterPro" id="IPR058240">
    <property type="entry name" value="rSAM_sf"/>
</dbReference>
<dbReference type="NCBIfam" id="TIGR00538">
    <property type="entry name" value="hemN"/>
    <property type="match status" value="1"/>
</dbReference>
<dbReference type="InterPro" id="IPR034505">
    <property type="entry name" value="Coproporphyrinogen-III_oxidase"/>
</dbReference>
<reference evidence="17" key="1">
    <citation type="journal article" date="2019" name="Int. J. Syst. Evol. Microbiol.">
        <title>The Global Catalogue of Microorganisms (GCM) 10K type strain sequencing project: providing services to taxonomists for standard genome sequencing and annotation.</title>
        <authorList>
            <consortium name="The Broad Institute Genomics Platform"/>
            <consortium name="The Broad Institute Genome Sequencing Center for Infectious Disease"/>
            <person name="Wu L."/>
            <person name="Ma J."/>
        </authorList>
    </citation>
    <scope>NUCLEOTIDE SEQUENCE [LARGE SCALE GENOMIC DNA]</scope>
    <source>
        <strain evidence="17">JCM 16914</strain>
    </source>
</reference>
<accession>A0ABP7LS97</accession>
<sequence length="459" mass="51052">MASAAPSSVDIAALTAARQDALHRHYAAGGSHYHVYPNPEAFDATFSGDDLCRALEHSNASGRGLSVYVHVPFCRQSCGYCTCPRIITRDTSRAEPYLSRLDREMVLTSRHLDSARPVEQLYWGGGTPTFLTLAQMSDLLDRLDARFGLSSSPERDYAIEIDPREADVFTLRHLQVLGFNRLSLEVLDFNPDVQQAIRRHQPRVMTETLMEEAHRLGFRSLNLAISYGLPSQTRHSFAETLTEIIALNPARISLQDYAYHPRRGPRQPRIHNAALPSSADRLAMLQIAIERLVQAGYVHIGMDHFARPDDRLAVAAQQQTLGRNRQGYTTHGHCDLLGLGISATSRIGHTYAQNPARLGDYASALDTGRLATVSGFHLDRDDRLHHAAIERLMCDARLDLTALGRDFAIDAPRYFAGALARLSEAQRDGLIERQGNILSATPNGRLVLHRLARAFDAHR</sequence>
<comment type="subunit">
    <text evidence="4">Monomer.</text>
</comment>
<dbReference type="Gene3D" id="3.20.20.70">
    <property type="entry name" value="Aldolase class I"/>
    <property type="match status" value="1"/>
</dbReference>
<keyword evidence="12 14" id="KW-0627">Porphyrin biosynthesis</keyword>
<evidence type="ECO:0000256" key="14">
    <source>
        <dbReference type="PIRNR" id="PIRNR000167"/>
    </source>
</evidence>
<dbReference type="InterPro" id="IPR010723">
    <property type="entry name" value="HemN_C"/>
</dbReference>
<dbReference type="SMART" id="SM00729">
    <property type="entry name" value="Elp3"/>
    <property type="match status" value="1"/>
</dbReference>
<dbReference type="Pfam" id="PF04055">
    <property type="entry name" value="Radical_SAM"/>
    <property type="match status" value="1"/>
</dbReference>
<evidence type="ECO:0000256" key="3">
    <source>
        <dbReference type="ARBA" id="ARBA00005493"/>
    </source>
</evidence>
<keyword evidence="5 14" id="KW-0004">4Fe-4S</keyword>
<dbReference type="RefSeq" id="WP_344704121.1">
    <property type="nucleotide sequence ID" value="NZ_BAAAZT010000071.1"/>
</dbReference>
<dbReference type="EC" id="1.3.98.3" evidence="14"/>
<comment type="caution">
    <text evidence="16">The sequence shown here is derived from an EMBL/GenBank/DDBJ whole genome shotgun (WGS) entry which is preliminary data.</text>
</comment>
<protein>
    <recommendedName>
        <fullName evidence="14">Coproporphyrinogen-III oxidase</fullName>
        <ecNumber evidence="14">1.3.98.3</ecNumber>
    </recommendedName>
</protein>
<dbReference type="Gene3D" id="1.10.10.920">
    <property type="match status" value="1"/>
</dbReference>
<keyword evidence="6 14" id="KW-0963">Cytoplasm</keyword>
<name>A0ABP7LS97_9GAMM</name>
<dbReference type="InterPro" id="IPR007197">
    <property type="entry name" value="rSAM"/>
</dbReference>
<evidence type="ECO:0000256" key="1">
    <source>
        <dbReference type="ARBA" id="ARBA00004496"/>
    </source>
</evidence>
<comment type="subcellular location">
    <subcellularLocation>
        <location evidence="1 14">Cytoplasm</location>
    </subcellularLocation>
</comment>
<dbReference type="PANTHER" id="PTHR13932">
    <property type="entry name" value="COPROPORPHYRINIGEN III OXIDASE"/>
    <property type="match status" value="1"/>
</dbReference>
<evidence type="ECO:0000256" key="2">
    <source>
        <dbReference type="ARBA" id="ARBA00004785"/>
    </source>
</evidence>
<dbReference type="PANTHER" id="PTHR13932:SF6">
    <property type="entry name" value="OXYGEN-INDEPENDENT COPROPORPHYRINOGEN III OXIDASE"/>
    <property type="match status" value="1"/>
</dbReference>
<dbReference type="SFLD" id="SFLDS00029">
    <property type="entry name" value="Radical_SAM"/>
    <property type="match status" value="1"/>
</dbReference>
<keyword evidence="11 14" id="KW-0411">Iron-sulfur</keyword>
<evidence type="ECO:0000256" key="5">
    <source>
        <dbReference type="ARBA" id="ARBA00022485"/>
    </source>
</evidence>
<dbReference type="SFLD" id="SFLDG01065">
    <property type="entry name" value="anaerobic_coproporphyrinogen-I"/>
    <property type="match status" value="1"/>
</dbReference>
<dbReference type="Proteomes" id="UP001500133">
    <property type="component" value="Unassembled WGS sequence"/>
</dbReference>
<comment type="similarity">
    <text evidence="3 14">Belongs to the anaerobic coproporphyrinogen-III oxidase family.</text>
</comment>
<evidence type="ECO:0000256" key="8">
    <source>
        <dbReference type="ARBA" id="ARBA00022723"/>
    </source>
</evidence>
<feature type="domain" description="Radical SAM core" evidence="15">
    <location>
        <begin position="59"/>
        <end position="292"/>
    </location>
</feature>
<keyword evidence="8 14" id="KW-0479">Metal-binding</keyword>
<dbReference type="SUPFAM" id="SSF102114">
    <property type="entry name" value="Radical SAM enzymes"/>
    <property type="match status" value="1"/>
</dbReference>
<keyword evidence="10 14" id="KW-0408">Iron</keyword>
<keyword evidence="9 14" id="KW-0560">Oxidoreductase</keyword>
<gene>
    <name evidence="16" type="primary">hemN_2</name>
    <name evidence="16" type="ORF">GCM10022228_16000</name>
</gene>
<dbReference type="InterPro" id="IPR006638">
    <property type="entry name" value="Elp3/MiaA/NifB-like_rSAM"/>
</dbReference>
<evidence type="ECO:0000256" key="6">
    <source>
        <dbReference type="ARBA" id="ARBA00022490"/>
    </source>
</evidence>
<evidence type="ECO:0000256" key="4">
    <source>
        <dbReference type="ARBA" id="ARBA00011245"/>
    </source>
</evidence>
<evidence type="ECO:0000256" key="12">
    <source>
        <dbReference type="ARBA" id="ARBA00023244"/>
    </source>
</evidence>
<keyword evidence="7 14" id="KW-0949">S-adenosyl-L-methionine</keyword>
<evidence type="ECO:0000259" key="15">
    <source>
        <dbReference type="PROSITE" id="PS51918"/>
    </source>
</evidence>
<comment type="pathway">
    <text evidence="2 14">Porphyrin-containing compound metabolism; protoporphyrin-IX biosynthesis; protoporphyrinogen-IX from coproporphyrinogen-III (AdoMet route): step 1/1.</text>
</comment>
<evidence type="ECO:0000313" key="17">
    <source>
        <dbReference type="Proteomes" id="UP001500133"/>
    </source>
</evidence>
<evidence type="ECO:0000256" key="9">
    <source>
        <dbReference type="ARBA" id="ARBA00023002"/>
    </source>
</evidence>
<dbReference type="InterPro" id="IPR004558">
    <property type="entry name" value="Coprogen_oxidase_HemN"/>
</dbReference>
<evidence type="ECO:0000256" key="10">
    <source>
        <dbReference type="ARBA" id="ARBA00023004"/>
    </source>
</evidence>
<evidence type="ECO:0000256" key="13">
    <source>
        <dbReference type="ARBA" id="ARBA00048321"/>
    </source>
</evidence>
<evidence type="ECO:0000313" key="16">
    <source>
        <dbReference type="EMBL" id="GAA3906584.1"/>
    </source>
</evidence>
<dbReference type="EMBL" id="BAAAZT010000071">
    <property type="protein sequence ID" value="GAA3906584.1"/>
    <property type="molecule type" value="Genomic_DNA"/>
</dbReference>
<evidence type="ECO:0000256" key="7">
    <source>
        <dbReference type="ARBA" id="ARBA00022691"/>
    </source>
</evidence>
<keyword evidence="17" id="KW-1185">Reference proteome</keyword>